<dbReference type="GeneID" id="9186513"/>
<name>D5GP30_TUBMM</name>
<organism evidence="1 2">
    <name type="scientific">Tuber melanosporum (strain Mel28)</name>
    <name type="common">Perigord black truffle</name>
    <dbReference type="NCBI Taxonomy" id="656061"/>
    <lineage>
        <taxon>Eukaryota</taxon>
        <taxon>Fungi</taxon>
        <taxon>Dikarya</taxon>
        <taxon>Ascomycota</taxon>
        <taxon>Pezizomycotina</taxon>
        <taxon>Pezizomycetes</taxon>
        <taxon>Pezizales</taxon>
        <taxon>Tuberaceae</taxon>
        <taxon>Tuber</taxon>
    </lineage>
</organism>
<proteinExistence type="predicted"/>
<dbReference type="Proteomes" id="UP000006911">
    <property type="component" value="Unassembled WGS sequence"/>
</dbReference>
<dbReference type="InParanoid" id="D5GP30"/>
<evidence type="ECO:0000313" key="1">
    <source>
        <dbReference type="EMBL" id="CAZ86273.1"/>
    </source>
</evidence>
<protein>
    <submittedName>
        <fullName evidence="1">(Perigord truffle) hypothetical protein</fullName>
    </submittedName>
</protein>
<evidence type="ECO:0000313" key="2">
    <source>
        <dbReference type="Proteomes" id="UP000006911"/>
    </source>
</evidence>
<dbReference type="EMBL" id="FN430371">
    <property type="protein sequence ID" value="CAZ86273.1"/>
    <property type="molecule type" value="Genomic_DNA"/>
</dbReference>
<sequence length="118" mass="13062">MACPIYSLGMLGDSGYIHIYRTHIKAHFHRAFLQHGMPHLSSCGAEPDSPTRVHCSGQTQPLICVTITHSSHLWLGRLCGFVDARLRIGSDTREIEVGARRGLEGMECHLPDLLVGRC</sequence>
<dbReference type="KEGG" id="tml:GSTUM_00011640001"/>
<keyword evidence="2" id="KW-1185">Reference proteome</keyword>
<dbReference type="AlphaFoldDB" id="D5GP30"/>
<reference evidence="1 2" key="1">
    <citation type="journal article" date="2010" name="Nature">
        <title>Perigord black truffle genome uncovers evolutionary origins and mechanisms of symbiosis.</title>
        <authorList>
            <person name="Martin F."/>
            <person name="Kohler A."/>
            <person name="Murat C."/>
            <person name="Balestrini R."/>
            <person name="Coutinho P.M."/>
            <person name="Jaillon O."/>
            <person name="Montanini B."/>
            <person name="Morin E."/>
            <person name="Noel B."/>
            <person name="Percudani R."/>
            <person name="Porcel B."/>
            <person name="Rubini A."/>
            <person name="Amicucci A."/>
            <person name="Amselem J."/>
            <person name="Anthouard V."/>
            <person name="Arcioni S."/>
            <person name="Artiguenave F."/>
            <person name="Aury J.M."/>
            <person name="Ballario P."/>
            <person name="Bolchi A."/>
            <person name="Brenna A."/>
            <person name="Brun A."/>
            <person name="Buee M."/>
            <person name="Cantarel B."/>
            <person name="Chevalier G."/>
            <person name="Couloux A."/>
            <person name="Da Silva C."/>
            <person name="Denoeud F."/>
            <person name="Duplessis S."/>
            <person name="Ghignone S."/>
            <person name="Hilselberger B."/>
            <person name="Iotti M."/>
            <person name="Marcais B."/>
            <person name="Mello A."/>
            <person name="Miranda M."/>
            <person name="Pacioni G."/>
            <person name="Quesneville H."/>
            <person name="Riccioni C."/>
            <person name="Ruotolo R."/>
            <person name="Splivallo R."/>
            <person name="Stocchi V."/>
            <person name="Tisserant E."/>
            <person name="Viscomi A.R."/>
            <person name="Zambonelli A."/>
            <person name="Zampieri E."/>
            <person name="Henrissat B."/>
            <person name="Lebrun M.H."/>
            <person name="Paolocci F."/>
            <person name="Bonfante P."/>
            <person name="Ottonello S."/>
            <person name="Wincker P."/>
        </authorList>
    </citation>
    <scope>NUCLEOTIDE SEQUENCE [LARGE SCALE GENOMIC DNA]</scope>
    <source>
        <strain evidence="1 2">Mel28</strain>
    </source>
</reference>
<gene>
    <name evidence="1" type="ORF">GSTUM_00011640001</name>
</gene>
<dbReference type="HOGENOM" id="CLU_2074861_0_0_1"/>
<accession>D5GP30</accession>
<dbReference type="RefSeq" id="XP_002842082.1">
    <property type="nucleotide sequence ID" value="XM_002842036.1"/>
</dbReference>